<dbReference type="PANTHER" id="PTHR43386:SF25">
    <property type="entry name" value="PEPTIDE ABC TRANSPORTER PERMEASE PROTEIN"/>
    <property type="match status" value="1"/>
</dbReference>
<evidence type="ECO:0000256" key="6">
    <source>
        <dbReference type="ARBA" id="ARBA00023136"/>
    </source>
</evidence>
<organism evidence="9 10">
    <name type="scientific">Bosea psychrotolerans</name>
    <dbReference type="NCBI Taxonomy" id="1871628"/>
    <lineage>
        <taxon>Bacteria</taxon>
        <taxon>Pseudomonadati</taxon>
        <taxon>Pseudomonadota</taxon>
        <taxon>Alphaproteobacteria</taxon>
        <taxon>Hyphomicrobiales</taxon>
        <taxon>Boseaceae</taxon>
        <taxon>Bosea</taxon>
    </lineage>
</organism>
<feature type="transmembrane region" description="Helical" evidence="7">
    <location>
        <begin position="98"/>
        <end position="124"/>
    </location>
</feature>
<dbReference type="PROSITE" id="PS50928">
    <property type="entry name" value="ABC_TM1"/>
    <property type="match status" value="1"/>
</dbReference>
<dbReference type="GO" id="GO:0055085">
    <property type="term" value="P:transmembrane transport"/>
    <property type="evidence" value="ECO:0007669"/>
    <property type="project" value="InterPro"/>
</dbReference>
<keyword evidence="10" id="KW-1185">Reference proteome</keyword>
<accession>A0A2S4MAU3</accession>
<evidence type="ECO:0000256" key="1">
    <source>
        <dbReference type="ARBA" id="ARBA00004651"/>
    </source>
</evidence>
<gene>
    <name evidence="9" type="ORF">CYD53_106136</name>
</gene>
<proteinExistence type="inferred from homology"/>
<dbReference type="InterPro" id="IPR035906">
    <property type="entry name" value="MetI-like_sf"/>
</dbReference>
<dbReference type="OrthoDB" id="9766870at2"/>
<comment type="similarity">
    <text evidence="7">Belongs to the binding-protein-dependent transport system permease family.</text>
</comment>
<comment type="caution">
    <text evidence="9">The sequence shown here is derived from an EMBL/GenBank/DDBJ whole genome shotgun (WGS) entry which is preliminary data.</text>
</comment>
<dbReference type="SUPFAM" id="SSF161098">
    <property type="entry name" value="MetI-like"/>
    <property type="match status" value="1"/>
</dbReference>
<evidence type="ECO:0000259" key="8">
    <source>
        <dbReference type="PROSITE" id="PS50928"/>
    </source>
</evidence>
<dbReference type="Pfam" id="PF12911">
    <property type="entry name" value="OppC_N"/>
    <property type="match status" value="1"/>
</dbReference>
<sequence length="298" mass="32129">MADLTTQAVPVGVQRSWLSPIWRRILGDKLALAAAVILLAIVLAALFAPWLAPFDPYETTRRPFIPPRWSEGSLPQYWLGTDGQGRDMLSRLLYGTRLTLVMGLASIVLGGGLGALLGLLGAFYRRLDPYVMRSADILLSFPAILLGLALAAVVGPGLTAIVIALSIATVPDVARITRSAAIVVMGQDYMEAGRALGLPDRTLIWRYLALNCISPVFVFMTLRFGQIILIGAALSFLGLGVRPPEAELGMMASLGRDALFFAPHISLLPSLTIIAIVLCVNLLGDALRDLLDPRMRNM</sequence>
<dbReference type="Gene3D" id="1.10.3720.10">
    <property type="entry name" value="MetI-like"/>
    <property type="match status" value="1"/>
</dbReference>
<feature type="transmembrane region" description="Helical" evidence="7">
    <location>
        <begin position="261"/>
        <end position="284"/>
    </location>
</feature>
<keyword evidence="3" id="KW-1003">Cell membrane</keyword>
<feature type="transmembrane region" description="Helical" evidence="7">
    <location>
        <begin position="144"/>
        <end position="168"/>
    </location>
</feature>
<feature type="transmembrane region" description="Helical" evidence="7">
    <location>
        <begin position="216"/>
        <end position="241"/>
    </location>
</feature>
<dbReference type="CDD" id="cd06261">
    <property type="entry name" value="TM_PBP2"/>
    <property type="match status" value="1"/>
</dbReference>
<dbReference type="EMBL" id="PQFZ01000006">
    <property type="protein sequence ID" value="POR51853.1"/>
    <property type="molecule type" value="Genomic_DNA"/>
</dbReference>
<dbReference type="InterPro" id="IPR050366">
    <property type="entry name" value="BP-dependent_transpt_permease"/>
</dbReference>
<feature type="transmembrane region" description="Helical" evidence="7">
    <location>
        <begin position="30"/>
        <end position="52"/>
    </location>
</feature>
<dbReference type="InterPro" id="IPR025966">
    <property type="entry name" value="OppC_N"/>
</dbReference>
<evidence type="ECO:0000313" key="10">
    <source>
        <dbReference type="Proteomes" id="UP000236919"/>
    </source>
</evidence>
<keyword evidence="5 7" id="KW-1133">Transmembrane helix</keyword>
<name>A0A2S4MAU3_9HYPH</name>
<dbReference type="Proteomes" id="UP000236919">
    <property type="component" value="Unassembled WGS sequence"/>
</dbReference>
<evidence type="ECO:0000256" key="3">
    <source>
        <dbReference type="ARBA" id="ARBA00022475"/>
    </source>
</evidence>
<feature type="domain" description="ABC transmembrane type-1" evidence="8">
    <location>
        <begin position="96"/>
        <end position="284"/>
    </location>
</feature>
<dbReference type="InterPro" id="IPR000515">
    <property type="entry name" value="MetI-like"/>
</dbReference>
<reference evidence="9 10" key="1">
    <citation type="submission" date="2018-01" db="EMBL/GenBank/DDBJ databases">
        <title>Genomic Encyclopedia of Type Strains, Phase III (KMG-III): the genomes of soil and plant-associated and newly described type strains.</title>
        <authorList>
            <person name="Whitman W."/>
        </authorList>
    </citation>
    <scope>NUCLEOTIDE SEQUENCE [LARGE SCALE GENOMIC DNA]</scope>
    <source>
        <strain evidence="9 10">1131</strain>
    </source>
</reference>
<evidence type="ECO:0000256" key="2">
    <source>
        <dbReference type="ARBA" id="ARBA00022448"/>
    </source>
</evidence>
<comment type="subcellular location">
    <subcellularLocation>
        <location evidence="1 7">Cell membrane</location>
        <topology evidence="1 7">Multi-pass membrane protein</topology>
    </subcellularLocation>
</comment>
<dbReference type="RefSeq" id="WP_103718440.1">
    <property type="nucleotide sequence ID" value="NZ_PQFZ01000006.1"/>
</dbReference>
<keyword evidence="6 7" id="KW-0472">Membrane</keyword>
<evidence type="ECO:0000256" key="7">
    <source>
        <dbReference type="RuleBase" id="RU363032"/>
    </source>
</evidence>
<evidence type="ECO:0000313" key="9">
    <source>
        <dbReference type="EMBL" id="POR51853.1"/>
    </source>
</evidence>
<dbReference type="Pfam" id="PF00528">
    <property type="entry name" value="BPD_transp_1"/>
    <property type="match status" value="1"/>
</dbReference>
<evidence type="ECO:0000256" key="5">
    <source>
        <dbReference type="ARBA" id="ARBA00022989"/>
    </source>
</evidence>
<keyword evidence="2 7" id="KW-0813">Transport</keyword>
<protein>
    <submittedName>
        <fullName evidence="9">Peptide/nickel transport system permease protein/dipeptide transport system permease protein</fullName>
    </submittedName>
</protein>
<evidence type="ECO:0000256" key="4">
    <source>
        <dbReference type="ARBA" id="ARBA00022692"/>
    </source>
</evidence>
<dbReference type="GO" id="GO:0005886">
    <property type="term" value="C:plasma membrane"/>
    <property type="evidence" value="ECO:0007669"/>
    <property type="project" value="UniProtKB-SubCell"/>
</dbReference>
<keyword evidence="4 7" id="KW-0812">Transmembrane</keyword>
<dbReference type="AlphaFoldDB" id="A0A2S4MAU3"/>
<dbReference type="PANTHER" id="PTHR43386">
    <property type="entry name" value="OLIGOPEPTIDE TRANSPORT SYSTEM PERMEASE PROTEIN APPC"/>
    <property type="match status" value="1"/>
</dbReference>